<evidence type="ECO:0000256" key="2">
    <source>
        <dbReference type="ARBA" id="ARBA00022771"/>
    </source>
</evidence>
<dbReference type="Pfam" id="PF02892">
    <property type="entry name" value="zf-BED"/>
    <property type="match status" value="1"/>
</dbReference>
<dbReference type="Proteomes" id="UP000094819">
    <property type="component" value="Unassembled WGS sequence"/>
</dbReference>
<name>A0A1E3JFC2_9TREE</name>
<feature type="region of interest" description="Disordered" evidence="4">
    <location>
        <begin position="298"/>
        <end position="424"/>
    </location>
</feature>
<feature type="region of interest" description="Disordered" evidence="4">
    <location>
        <begin position="577"/>
        <end position="600"/>
    </location>
</feature>
<dbReference type="AlphaFoldDB" id="A0A1E3JFC2"/>
<evidence type="ECO:0000259" key="5">
    <source>
        <dbReference type="Pfam" id="PF02892"/>
    </source>
</evidence>
<keyword evidence="2" id="KW-0863">Zinc-finger</keyword>
<feature type="compositionally biased region" description="Polar residues" evidence="4">
    <location>
        <begin position="344"/>
        <end position="369"/>
    </location>
</feature>
<dbReference type="GeneID" id="30192594"/>
<dbReference type="GO" id="GO:0003677">
    <property type="term" value="F:DNA binding"/>
    <property type="evidence" value="ECO:0007669"/>
    <property type="project" value="InterPro"/>
</dbReference>
<feature type="compositionally biased region" description="Polar residues" evidence="4">
    <location>
        <begin position="377"/>
        <end position="386"/>
    </location>
</feature>
<organism evidence="6 7">
    <name type="scientific">Cryptococcus wingfieldii CBS 7118</name>
    <dbReference type="NCBI Taxonomy" id="1295528"/>
    <lineage>
        <taxon>Eukaryota</taxon>
        <taxon>Fungi</taxon>
        <taxon>Dikarya</taxon>
        <taxon>Basidiomycota</taxon>
        <taxon>Agaricomycotina</taxon>
        <taxon>Tremellomycetes</taxon>
        <taxon>Tremellales</taxon>
        <taxon>Cryptococcaceae</taxon>
        <taxon>Cryptococcus</taxon>
    </lineage>
</organism>
<evidence type="ECO:0000313" key="7">
    <source>
        <dbReference type="Proteomes" id="UP000094819"/>
    </source>
</evidence>
<evidence type="ECO:0000313" key="6">
    <source>
        <dbReference type="EMBL" id="ODN99537.1"/>
    </source>
</evidence>
<feature type="domain" description="BED-type" evidence="5">
    <location>
        <begin position="117"/>
        <end position="148"/>
    </location>
</feature>
<evidence type="ECO:0000256" key="1">
    <source>
        <dbReference type="ARBA" id="ARBA00022723"/>
    </source>
</evidence>
<protein>
    <recommendedName>
        <fullName evidence="5">BED-type domain-containing protein</fullName>
    </recommendedName>
</protein>
<reference evidence="6 7" key="1">
    <citation type="submission" date="2016-06" db="EMBL/GenBank/DDBJ databases">
        <title>Evolution of pathogenesis and genome organization in the Tremellales.</title>
        <authorList>
            <person name="Cuomo C."/>
            <person name="Litvintseva A."/>
            <person name="Heitman J."/>
            <person name="Chen Y."/>
            <person name="Sun S."/>
            <person name="Springer D."/>
            <person name="Dromer F."/>
            <person name="Young S."/>
            <person name="Zeng Q."/>
            <person name="Chapman S."/>
            <person name="Gujja S."/>
            <person name="Saif S."/>
            <person name="Birren B."/>
        </authorList>
    </citation>
    <scope>NUCLEOTIDE SEQUENCE [LARGE SCALE GENOMIC DNA]</scope>
    <source>
        <strain evidence="6 7">CBS 7118</strain>
    </source>
</reference>
<evidence type="ECO:0000256" key="4">
    <source>
        <dbReference type="SAM" id="MobiDB-lite"/>
    </source>
</evidence>
<dbReference type="RefSeq" id="XP_019032614.1">
    <property type="nucleotide sequence ID" value="XM_019175511.1"/>
</dbReference>
<proteinExistence type="predicted"/>
<sequence length="600" mass="64405">MPAEGSTRKPRRSSTSFILPAINNIPQSATPTPAAMNGANKEGKDAKDPYANLLVNYYDAAPLFWPEFKDPAQAPLQLKGCLPNGLLPCPLGPGWSIDVNDLLILHPDKIKGQKGYTEWKLITCRACGKTYDGKNGRSVARRHLQDKHGMPLAAQSRRSRWDWLKGMGDGDGEDIHGKKRKRPSTAPRMQAKLEKHYSDFLLKFGPAGLATSYGLTLIAPKFRPAPGEIPAPFTIHPQDAGHYKIKPAAREQWIDGSYGKVIVPEEIARAVGAIWDGIDFAYAPEDAPTEKAVKMEALEESARGQAENSAVESNRDKQPSHGNGKDAQGEPSSQARRQAQPQSHNASQKPLPRTSNSAEIPSTMPSSNPVARAEPDTPSTEQSSIPPSGPIPARIPIVPIPPLPHAQASQPIAQPTPSTHTHAPEALPAAAPEAGPCVAQPRPNFSIKVQRLASDGQAVVTNPIPLSLRTSQSRSPAGPSQQIPPALVANQIPTSIHPIPNEFAPLDPAPLHSAGDWPTFVAGSQPLQGLPIGYHSFPQQPTPGHVLPNVAMPPDLGQMDDATRAMLFSQMQHSWDGSAGGREMGESFGQQMQMGQRPGL</sequence>
<feature type="compositionally biased region" description="Low complexity" evidence="4">
    <location>
        <begin position="331"/>
        <end position="343"/>
    </location>
</feature>
<dbReference type="EMBL" id="AWGH01000008">
    <property type="protein sequence ID" value="ODN99537.1"/>
    <property type="molecule type" value="Genomic_DNA"/>
</dbReference>
<dbReference type="GO" id="GO:0008270">
    <property type="term" value="F:zinc ion binding"/>
    <property type="evidence" value="ECO:0007669"/>
    <property type="project" value="UniProtKB-KW"/>
</dbReference>
<comment type="caution">
    <text evidence="6">The sequence shown here is derived from an EMBL/GenBank/DDBJ whole genome shotgun (WGS) entry which is preliminary data.</text>
</comment>
<keyword evidence="7" id="KW-1185">Reference proteome</keyword>
<feature type="compositionally biased region" description="Basic and acidic residues" evidence="4">
    <location>
        <begin position="313"/>
        <end position="328"/>
    </location>
</feature>
<gene>
    <name evidence="6" type="ORF">L198_03381</name>
</gene>
<dbReference type="InterPro" id="IPR003656">
    <property type="entry name" value="Znf_BED"/>
</dbReference>
<keyword evidence="3" id="KW-0862">Zinc</keyword>
<feature type="region of interest" description="Disordered" evidence="4">
    <location>
        <begin position="1"/>
        <end position="43"/>
    </location>
</feature>
<feature type="compositionally biased region" description="Polar residues" evidence="4">
    <location>
        <begin position="407"/>
        <end position="421"/>
    </location>
</feature>
<keyword evidence="1" id="KW-0479">Metal-binding</keyword>
<evidence type="ECO:0000256" key="3">
    <source>
        <dbReference type="ARBA" id="ARBA00022833"/>
    </source>
</evidence>
<dbReference type="OrthoDB" id="2333993at2759"/>
<accession>A0A1E3JFC2</accession>